<keyword evidence="2" id="KW-0472">Membrane</keyword>
<dbReference type="Proteomes" id="UP001107558">
    <property type="component" value="Chromosome 4"/>
</dbReference>
<keyword evidence="2" id="KW-0812">Transmembrane</keyword>
<reference evidence="3" key="1">
    <citation type="submission" date="2021-03" db="EMBL/GenBank/DDBJ databases">
        <title>Chromosome level genome of the anhydrobiotic midge Polypedilum vanderplanki.</title>
        <authorList>
            <person name="Yoshida Y."/>
            <person name="Kikawada T."/>
            <person name="Gusev O."/>
        </authorList>
    </citation>
    <scope>NUCLEOTIDE SEQUENCE</scope>
    <source>
        <strain evidence="3">NIAS01</strain>
        <tissue evidence="3">Whole body or cell culture</tissue>
    </source>
</reference>
<comment type="caution">
    <text evidence="3">The sequence shown here is derived from an EMBL/GenBank/DDBJ whole genome shotgun (WGS) entry which is preliminary data.</text>
</comment>
<evidence type="ECO:0000313" key="3">
    <source>
        <dbReference type="EMBL" id="KAG5668247.1"/>
    </source>
</evidence>
<organism evidence="3 4">
    <name type="scientific">Polypedilum vanderplanki</name>
    <name type="common">Sleeping chironomid midge</name>
    <dbReference type="NCBI Taxonomy" id="319348"/>
    <lineage>
        <taxon>Eukaryota</taxon>
        <taxon>Metazoa</taxon>
        <taxon>Ecdysozoa</taxon>
        <taxon>Arthropoda</taxon>
        <taxon>Hexapoda</taxon>
        <taxon>Insecta</taxon>
        <taxon>Pterygota</taxon>
        <taxon>Neoptera</taxon>
        <taxon>Endopterygota</taxon>
        <taxon>Diptera</taxon>
        <taxon>Nematocera</taxon>
        <taxon>Chironomoidea</taxon>
        <taxon>Chironomidae</taxon>
        <taxon>Chironominae</taxon>
        <taxon>Polypedilum</taxon>
        <taxon>Polypedilum</taxon>
    </lineage>
</organism>
<name>A0A9J6BF56_POLVA</name>
<feature type="transmembrane region" description="Helical" evidence="2">
    <location>
        <begin position="50"/>
        <end position="72"/>
    </location>
</feature>
<dbReference type="AlphaFoldDB" id="A0A9J6BF56"/>
<feature type="transmembrane region" description="Helical" evidence="2">
    <location>
        <begin position="190"/>
        <end position="211"/>
    </location>
</feature>
<evidence type="ECO:0000256" key="2">
    <source>
        <dbReference type="SAM" id="Phobius"/>
    </source>
</evidence>
<protein>
    <submittedName>
        <fullName evidence="3">Uncharacterized protein</fullName>
    </submittedName>
</protein>
<sequence length="306" mass="35386">MSHEKGFFEKTKDVLVDVKDATVEKFGELKNKLTGTGESVNNDIHEGENLGLLFAFFQINANIILLLFLFFAGNSCLQQYFTDGSFIRNIFAKGAQNGFENFTGIAEEEIKNIVNSENSCSNFSKFVFALILIGGIFLNVISIIAHYRIIKGVEEYNTSRFHLPSMYYKFFIIIEGISLFLLTICSFFSFAMFVATILTLIFFVTDIYNYIIIEKLRIKYLSQPHISLIFIPQNLKKPKNQKQKEKKNKRVEELKKDEKNENFCCLFEHKPPTNNYYKPPTDDHYKPSNKKEDKNNDNIDEVVCVN</sequence>
<feature type="transmembrane region" description="Helical" evidence="2">
    <location>
        <begin position="166"/>
        <end position="184"/>
    </location>
</feature>
<feature type="transmembrane region" description="Helical" evidence="2">
    <location>
        <begin position="126"/>
        <end position="145"/>
    </location>
</feature>
<feature type="region of interest" description="Disordered" evidence="1">
    <location>
        <begin position="268"/>
        <end position="298"/>
    </location>
</feature>
<gene>
    <name evidence="3" type="ORF">PVAND_016194</name>
</gene>
<keyword evidence="4" id="KW-1185">Reference proteome</keyword>
<evidence type="ECO:0000256" key="1">
    <source>
        <dbReference type="SAM" id="MobiDB-lite"/>
    </source>
</evidence>
<accession>A0A9J6BF56</accession>
<proteinExistence type="predicted"/>
<dbReference type="EMBL" id="JADBJN010000004">
    <property type="protein sequence ID" value="KAG5668247.1"/>
    <property type="molecule type" value="Genomic_DNA"/>
</dbReference>
<evidence type="ECO:0000313" key="4">
    <source>
        <dbReference type="Proteomes" id="UP001107558"/>
    </source>
</evidence>
<feature type="compositionally biased region" description="Basic and acidic residues" evidence="1">
    <location>
        <begin position="280"/>
        <end position="297"/>
    </location>
</feature>
<keyword evidence="2" id="KW-1133">Transmembrane helix</keyword>